<reference evidence="7 8" key="1">
    <citation type="submission" date="2023-12" db="EMBL/GenBank/DDBJ databases">
        <title>Genome sequencing and assembly of bacterial species from a model synthetic community.</title>
        <authorList>
            <person name="Hogle S.L."/>
        </authorList>
    </citation>
    <scope>NUCLEOTIDE SEQUENCE [LARGE SCALE GENOMIC DNA]</scope>
    <source>
        <strain evidence="7 8">HAMBI 2494</strain>
    </source>
</reference>
<dbReference type="NCBIfam" id="NF006008">
    <property type="entry name" value="PRK08139.1"/>
    <property type="match status" value="1"/>
</dbReference>
<comment type="function">
    <text evidence="5">May play a role in fatty acid biosynthesis and insulin sensitivity.</text>
</comment>
<evidence type="ECO:0000256" key="4">
    <source>
        <dbReference type="ARBA" id="ARBA00023098"/>
    </source>
</evidence>
<evidence type="ECO:0000256" key="1">
    <source>
        <dbReference type="ARBA" id="ARBA00005254"/>
    </source>
</evidence>
<keyword evidence="7" id="KW-0456">Lyase</keyword>
<comment type="similarity">
    <text evidence="1">Belongs to the enoyl-CoA hydratase/isomerase family.</text>
</comment>
<evidence type="ECO:0000313" key="7">
    <source>
        <dbReference type="EMBL" id="WQD80766.1"/>
    </source>
</evidence>
<dbReference type="InterPro" id="IPR014748">
    <property type="entry name" value="Enoyl-CoA_hydra_C"/>
</dbReference>
<keyword evidence="4" id="KW-0443">Lipid metabolism</keyword>
<dbReference type="InterPro" id="IPR052377">
    <property type="entry name" value="Mitochondrial_ECH-domain"/>
</dbReference>
<dbReference type="PANTHER" id="PTHR43602:SF1">
    <property type="entry name" value="ENOYL-COA HYDRATASE DOMAIN-CONTAINING PROTEIN 3, MITOCHONDRIAL"/>
    <property type="match status" value="1"/>
</dbReference>
<dbReference type="Gene3D" id="3.90.226.10">
    <property type="entry name" value="2-enoyl-CoA Hydratase, Chain A, domain 1"/>
    <property type="match status" value="1"/>
</dbReference>
<dbReference type="RefSeq" id="WP_114810206.1">
    <property type="nucleotide sequence ID" value="NZ_CP139965.1"/>
</dbReference>
<evidence type="ECO:0000256" key="5">
    <source>
        <dbReference type="ARBA" id="ARBA00037410"/>
    </source>
</evidence>
<dbReference type="InterPro" id="IPR001753">
    <property type="entry name" value="Enoyl-CoA_hydra/iso"/>
</dbReference>
<dbReference type="GO" id="GO:0004300">
    <property type="term" value="F:enoyl-CoA hydratase activity"/>
    <property type="evidence" value="ECO:0007669"/>
    <property type="project" value="UniProtKB-EC"/>
</dbReference>
<evidence type="ECO:0000256" key="2">
    <source>
        <dbReference type="ARBA" id="ARBA00022832"/>
    </source>
</evidence>
<protein>
    <recommendedName>
        <fullName evidence="6">Enoyl-CoA hydratase domain-containing protein 3, mitochondrial</fullName>
    </recommendedName>
</protein>
<dbReference type="Proteomes" id="UP001325479">
    <property type="component" value="Chromosome"/>
</dbReference>
<organism evidence="7 8">
    <name type="scientific">Paraburkholderia kururiensis</name>
    <dbReference type="NCBI Taxonomy" id="984307"/>
    <lineage>
        <taxon>Bacteria</taxon>
        <taxon>Pseudomonadati</taxon>
        <taxon>Pseudomonadota</taxon>
        <taxon>Betaproteobacteria</taxon>
        <taxon>Burkholderiales</taxon>
        <taxon>Burkholderiaceae</taxon>
        <taxon>Paraburkholderia</taxon>
    </lineage>
</organism>
<dbReference type="PANTHER" id="PTHR43602">
    <property type="match status" value="1"/>
</dbReference>
<sequence>MSTQPVSSKASEAGSLIEIAHDAYGVHGVVSVTLNRPDAFNALSEALLDELQHALTSIAASDARVVVLAGAGRAFCAGHDLKEMRAAPSLEYYQALFARCTKVMLAIQRMPQPVIARVHGVATAAGCQLVAMCDLAVASDEARFAVSGVNLGLFCSTPSVPLTRNVPRKMAFEMLMTGEFIDAHEARRRGLVNRVAPAGELDATVSALAASICAKPRTAVEAGKALFYRQLEMGVEAAYQLAGQTMACNMMEDATLEGVQAFIEKRAPRW</sequence>
<dbReference type="CDD" id="cd06558">
    <property type="entry name" value="crotonase-like"/>
    <property type="match status" value="1"/>
</dbReference>
<keyword evidence="8" id="KW-1185">Reference proteome</keyword>
<dbReference type="InterPro" id="IPR029045">
    <property type="entry name" value="ClpP/crotonase-like_dom_sf"/>
</dbReference>
<dbReference type="Pfam" id="PF00378">
    <property type="entry name" value="ECH_1"/>
    <property type="match status" value="1"/>
</dbReference>
<evidence type="ECO:0000313" key="8">
    <source>
        <dbReference type="Proteomes" id="UP001325479"/>
    </source>
</evidence>
<keyword evidence="3" id="KW-0809">Transit peptide</keyword>
<dbReference type="SUPFAM" id="SSF52096">
    <property type="entry name" value="ClpP/crotonase"/>
    <property type="match status" value="1"/>
</dbReference>
<name>A0ABZ0WU39_9BURK</name>
<evidence type="ECO:0000256" key="6">
    <source>
        <dbReference type="ARBA" id="ARBA00040545"/>
    </source>
</evidence>
<evidence type="ECO:0000256" key="3">
    <source>
        <dbReference type="ARBA" id="ARBA00022946"/>
    </source>
</evidence>
<dbReference type="Gene3D" id="1.10.12.10">
    <property type="entry name" value="Lyase 2-enoyl-coa Hydratase, Chain A, domain 2"/>
    <property type="match status" value="1"/>
</dbReference>
<dbReference type="EMBL" id="CP139965">
    <property type="protein sequence ID" value="WQD80766.1"/>
    <property type="molecule type" value="Genomic_DNA"/>
</dbReference>
<accession>A0ABZ0WU39</accession>
<keyword evidence="2" id="KW-0276">Fatty acid metabolism</keyword>
<proteinExistence type="inferred from homology"/>
<gene>
    <name evidence="7" type="ORF">U0042_14375</name>
</gene>